<accession>A0A4Y8PC11</accession>
<name>A0A4Y8PC11_9BACT</name>
<evidence type="ECO:0000313" key="3">
    <source>
        <dbReference type="Proteomes" id="UP000297713"/>
    </source>
</evidence>
<dbReference type="Proteomes" id="UP000297713">
    <property type="component" value="Unassembled WGS sequence"/>
</dbReference>
<dbReference type="RefSeq" id="WP_134440044.1">
    <property type="nucleotide sequence ID" value="NZ_LXQC01000138.1"/>
</dbReference>
<comment type="caution">
    <text evidence="2">The sequence shown here is derived from an EMBL/GenBank/DDBJ whole genome shotgun (WGS) entry which is preliminary data.</text>
</comment>
<dbReference type="Gene3D" id="3.40.50.150">
    <property type="entry name" value="Vaccinia Virus protein VP39"/>
    <property type="match status" value="1"/>
</dbReference>
<proteinExistence type="predicted"/>
<organism evidence="2 3">
    <name type="scientific">Methylacidiphilum caldifontis</name>
    <dbReference type="NCBI Taxonomy" id="2795386"/>
    <lineage>
        <taxon>Bacteria</taxon>
        <taxon>Pseudomonadati</taxon>
        <taxon>Verrucomicrobiota</taxon>
        <taxon>Methylacidiphilae</taxon>
        <taxon>Methylacidiphilales</taxon>
        <taxon>Methylacidiphilaceae</taxon>
        <taxon>Methylacidiphilum (ex Ratnadevi et al. 2023)</taxon>
    </lineage>
</organism>
<dbReference type="GO" id="GO:0008168">
    <property type="term" value="F:methyltransferase activity"/>
    <property type="evidence" value="ECO:0007669"/>
    <property type="project" value="InterPro"/>
</dbReference>
<protein>
    <recommendedName>
        <fullName evidence="1">Histidine-specific methyltransferase SAM-dependent domain-containing protein</fullName>
    </recommendedName>
</protein>
<dbReference type="InterPro" id="IPR029063">
    <property type="entry name" value="SAM-dependent_MTases_sf"/>
</dbReference>
<evidence type="ECO:0000259" key="1">
    <source>
        <dbReference type="Pfam" id="PF10017"/>
    </source>
</evidence>
<feature type="domain" description="Histidine-specific methyltransferase SAM-dependent" evidence="1">
    <location>
        <begin position="45"/>
        <end position="326"/>
    </location>
</feature>
<dbReference type="OrthoDB" id="184094at2"/>
<keyword evidence="3" id="KW-1185">Reference proteome</keyword>
<reference evidence="2 3" key="1">
    <citation type="submission" date="2016-05" db="EMBL/GenBank/DDBJ databases">
        <title>Diversity and Homogeneity among Thermoacidophilic Verrucomicrobia Methanotrophs Linked with Geographical Origin.</title>
        <authorList>
            <person name="Erikstad H.-A."/>
            <person name="Smestad N.B."/>
            <person name="Ceballos R.M."/>
            <person name="Birkeland N.-K."/>
        </authorList>
    </citation>
    <scope>NUCLEOTIDE SEQUENCE [LARGE SCALE GENOMIC DNA]</scope>
    <source>
        <strain evidence="2 3">Phi</strain>
    </source>
</reference>
<dbReference type="InterPro" id="IPR017804">
    <property type="entry name" value="MeTrfase_EgtD-like"/>
</dbReference>
<gene>
    <name evidence="2" type="ORF">A7Q10_07950</name>
</gene>
<dbReference type="InterPro" id="IPR019257">
    <property type="entry name" value="MeTrfase_dom"/>
</dbReference>
<dbReference type="EMBL" id="LXQC01000138">
    <property type="protein sequence ID" value="TFE68732.1"/>
    <property type="molecule type" value="Genomic_DNA"/>
</dbReference>
<sequence>MMSTPYFPIKVFLSHSLSEWEQRKYNCLAQGEIDPIFHYTTAAQSHLWKQLFELYSPFSRENGREFYKNCFKEISQTIPSSFPYEIVSLGCGSGEKDHLLLKELMPSSVDLWWTAVDTSLQLLLEACIHCPLNIEKINPILSDILWEDTLKVLKITNSQKRIFTLFGVLPNIDPFVLFKSLETVLSKEDFLILNAHLAPVKSESQQDYIEGIESILYQYDNKETRLWLTEVLRDWGIENKTELFNISFSMHKNFFRIEATVYWKENGRLVLGQGKELKMVKGSPLRLFFSYRFTPERLEEFFSHWSFRVINRWLFSNKEEGIWLLQRI</sequence>
<dbReference type="PIRSF" id="PIRSF018005">
    <property type="entry name" value="UCP018005"/>
    <property type="match status" value="1"/>
</dbReference>
<evidence type="ECO:0000313" key="2">
    <source>
        <dbReference type="EMBL" id="TFE68732.1"/>
    </source>
</evidence>
<dbReference type="Pfam" id="PF10017">
    <property type="entry name" value="Methyltransf_33"/>
    <property type="match status" value="1"/>
</dbReference>
<dbReference type="AlphaFoldDB" id="A0A4Y8PC11"/>